<dbReference type="EMBL" id="CP022760">
    <property type="protein sequence ID" value="AXV84131.1"/>
    <property type="molecule type" value="Genomic_DNA"/>
</dbReference>
<sequence length="89" mass="9726">MHRKSIIHSPPTGSARKTARHADHHRRAGKIFDRLEPCGRETWRGCAIAQHPFAWPGLGSGTHDPSHDQMNTMPPNSGAFSVGATPPIQ</sequence>
<evidence type="ECO:0000256" key="1">
    <source>
        <dbReference type="SAM" id="MobiDB-lite"/>
    </source>
</evidence>
<gene>
    <name evidence="2" type="ORF">CJO77_21630</name>
</gene>
<feature type="region of interest" description="Disordered" evidence="1">
    <location>
        <begin position="57"/>
        <end position="89"/>
    </location>
</feature>
<name>A0AAD0SAM9_RALSL</name>
<geneLocation type="plasmid" evidence="2 3">
    <name>unnamed</name>
</geneLocation>
<proteinExistence type="predicted"/>
<accession>A0AAD0SAM9</accession>
<feature type="compositionally biased region" description="Polar residues" evidence="1">
    <location>
        <begin position="68"/>
        <end position="79"/>
    </location>
</feature>
<evidence type="ECO:0000313" key="2">
    <source>
        <dbReference type="EMBL" id="AXV84131.1"/>
    </source>
</evidence>
<organism evidence="2 3">
    <name type="scientific">Ralstonia solanacearum</name>
    <name type="common">Pseudomonas solanacearum</name>
    <dbReference type="NCBI Taxonomy" id="305"/>
    <lineage>
        <taxon>Bacteria</taxon>
        <taxon>Pseudomonadati</taxon>
        <taxon>Pseudomonadota</taxon>
        <taxon>Betaproteobacteria</taxon>
        <taxon>Burkholderiales</taxon>
        <taxon>Burkholderiaceae</taxon>
        <taxon>Ralstonia</taxon>
        <taxon>Ralstonia solanacearum species complex</taxon>
    </lineage>
</organism>
<keyword evidence="2" id="KW-0614">Plasmid</keyword>
<feature type="compositionally biased region" description="Basic residues" evidence="1">
    <location>
        <begin position="17"/>
        <end position="27"/>
    </location>
</feature>
<reference evidence="2 3" key="1">
    <citation type="submission" date="2017-08" db="EMBL/GenBank/DDBJ databases">
        <title>Genome sequences of Ralstonia solanacearum Species Complex (RSSC) isolated from Potato bacterial wilts in Korea.</title>
        <authorList>
            <person name="Cho H."/>
            <person name="Song E.-S."/>
            <person name="Lee Y.K."/>
            <person name="Lee S."/>
            <person name="Lee S.-W."/>
            <person name="Jo A."/>
            <person name="Kim J.-G."/>
            <person name="Hwang I."/>
        </authorList>
    </citation>
    <scope>NUCLEOTIDE SEQUENCE [LARGE SCALE GENOMIC DNA]</scope>
    <source>
        <strain evidence="2 3">T98</strain>
        <plasmid evidence="2 3">unnamed</plasmid>
    </source>
</reference>
<evidence type="ECO:0000313" key="3">
    <source>
        <dbReference type="Proteomes" id="UP000261758"/>
    </source>
</evidence>
<protein>
    <submittedName>
        <fullName evidence="2">Uncharacterized protein</fullName>
    </submittedName>
</protein>
<feature type="region of interest" description="Disordered" evidence="1">
    <location>
        <begin position="1"/>
        <end position="27"/>
    </location>
</feature>
<dbReference type="Proteomes" id="UP000261758">
    <property type="component" value="Plasmid unnamed"/>
</dbReference>
<dbReference type="AlphaFoldDB" id="A0AAD0SAM9"/>